<keyword evidence="2" id="KW-0812">Transmembrane</keyword>
<gene>
    <name evidence="3" type="ORF">ACIA8P_41355</name>
</gene>
<protein>
    <submittedName>
        <fullName evidence="3">Uncharacterized protein</fullName>
    </submittedName>
</protein>
<keyword evidence="2" id="KW-0472">Membrane</keyword>
<dbReference type="Proteomes" id="UP001612415">
    <property type="component" value="Unassembled WGS sequence"/>
</dbReference>
<evidence type="ECO:0000256" key="1">
    <source>
        <dbReference type="SAM" id="MobiDB-lite"/>
    </source>
</evidence>
<keyword evidence="2" id="KW-1133">Transmembrane helix</keyword>
<accession>A0ABW7YEZ4</accession>
<evidence type="ECO:0000256" key="2">
    <source>
        <dbReference type="SAM" id="Phobius"/>
    </source>
</evidence>
<reference evidence="3 4" key="1">
    <citation type="submission" date="2024-10" db="EMBL/GenBank/DDBJ databases">
        <title>The Natural Products Discovery Center: Release of the First 8490 Sequenced Strains for Exploring Actinobacteria Biosynthetic Diversity.</title>
        <authorList>
            <person name="Kalkreuter E."/>
            <person name="Kautsar S.A."/>
            <person name="Yang D."/>
            <person name="Bader C.D."/>
            <person name="Teijaro C.N."/>
            <person name="Fluegel L."/>
            <person name="Davis C.M."/>
            <person name="Simpson J.R."/>
            <person name="Lauterbach L."/>
            <person name="Steele A.D."/>
            <person name="Gui C."/>
            <person name="Meng S."/>
            <person name="Li G."/>
            <person name="Viehrig K."/>
            <person name="Ye F."/>
            <person name="Su P."/>
            <person name="Kiefer A.F."/>
            <person name="Nichols A."/>
            <person name="Cepeda A.J."/>
            <person name="Yan W."/>
            <person name="Fan B."/>
            <person name="Jiang Y."/>
            <person name="Adhikari A."/>
            <person name="Zheng C.-J."/>
            <person name="Schuster L."/>
            <person name="Cowan T.M."/>
            <person name="Smanski M.J."/>
            <person name="Chevrette M.G."/>
            <person name="De Carvalho L.P.S."/>
            <person name="Shen B."/>
        </authorList>
    </citation>
    <scope>NUCLEOTIDE SEQUENCE [LARGE SCALE GENOMIC DNA]</scope>
    <source>
        <strain evidence="3 4">NPDC051599</strain>
    </source>
</reference>
<organism evidence="3 4">
    <name type="scientific">Streptomyces cellulosae</name>
    <dbReference type="NCBI Taxonomy" id="1968"/>
    <lineage>
        <taxon>Bacteria</taxon>
        <taxon>Bacillati</taxon>
        <taxon>Actinomycetota</taxon>
        <taxon>Actinomycetes</taxon>
        <taxon>Kitasatosporales</taxon>
        <taxon>Streptomycetaceae</taxon>
        <taxon>Streptomyces</taxon>
    </lineage>
</organism>
<dbReference type="EMBL" id="JBITDC010000024">
    <property type="protein sequence ID" value="MFI5680985.1"/>
    <property type="molecule type" value="Genomic_DNA"/>
</dbReference>
<comment type="caution">
    <text evidence="3">The sequence shown here is derived from an EMBL/GenBank/DDBJ whole genome shotgun (WGS) entry which is preliminary data.</text>
</comment>
<evidence type="ECO:0000313" key="4">
    <source>
        <dbReference type="Proteomes" id="UP001612415"/>
    </source>
</evidence>
<sequence>MGRDLVVGVAMTCGVGFGACAGVLREVLPPRRRLAPPWITPGSPPWVNTTAHDSRSA</sequence>
<keyword evidence="4" id="KW-1185">Reference proteome</keyword>
<dbReference type="RefSeq" id="WP_398661332.1">
    <property type="nucleotide sequence ID" value="NZ_JBITDC010000024.1"/>
</dbReference>
<name>A0ABW7YEZ4_STRCE</name>
<proteinExistence type="predicted"/>
<feature type="transmembrane region" description="Helical" evidence="2">
    <location>
        <begin position="6"/>
        <end position="24"/>
    </location>
</feature>
<dbReference type="PROSITE" id="PS51257">
    <property type="entry name" value="PROKAR_LIPOPROTEIN"/>
    <property type="match status" value="1"/>
</dbReference>
<feature type="region of interest" description="Disordered" evidence="1">
    <location>
        <begin position="34"/>
        <end position="57"/>
    </location>
</feature>
<evidence type="ECO:0000313" key="3">
    <source>
        <dbReference type="EMBL" id="MFI5680985.1"/>
    </source>
</evidence>